<gene>
    <name evidence="2" type="ORF">JRQ81_011159</name>
</gene>
<protein>
    <submittedName>
        <fullName evidence="2">Uncharacterized protein</fullName>
    </submittedName>
</protein>
<proteinExistence type="predicted"/>
<name>A0A9Q0X7N1_9SAUR</name>
<reference evidence="2" key="1">
    <citation type="journal article" date="2023" name="DNA Res.">
        <title>Chromosome-level genome assembly of Phrynocephalus forsythii using third-generation DNA sequencing and Hi-C analysis.</title>
        <authorList>
            <person name="Qi Y."/>
            <person name="Zhao W."/>
            <person name="Zhao Y."/>
            <person name="Niu C."/>
            <person name="Cao S."/>
            <person name="Zhang Y."/>
        </authorList>
    </citation>
    <scope>NUCLEOTIDE SEQUENCE</scope>
    <source>
        <tissue evidence="2">Muscle</tissue>
    </source>
</reference>
<dbReference type="AlphaFoldDB" id="A0A9Q0X7N1"/>
<comment type="caution">
    <text evidence="2">The sequence shown here is derived from an EMBL/GenBank/DDBJ whole genome shotgun (WGS) entry which is preliminary data.</text>
</comment>
<evidence type="ECO:0000256" key="1">
    <source>
        <dbReference type="SAM" id="MobiDB-lite"/>
    </source>
</evidence>
<dbReference type="EMBL" id="JAPFRF010000022">
    <property type="protein sequence ID" value="KAJ7305246.1"/>
    <property type="molecule type" value="Genomic_DNA"/>
</dbReference>
<sequence length="95" mass="10310">MVSPRECPKDAKERLVRSSEDVAGFSGKMGSSTECPEAAKERLFVPDGVDVAGERSQGRLCCVSHAAQSSSRKDKAIHLESGSLRQETKSQKKLM</sequence>
<accession>A0A9Q0X7N1</accession>
<keyword evidence="3" id="KW-1185">Reference proteome</keyword>
<feature type="region of interest" description="Disordered" evidence="1">
    <location>
        <begin position="1"/>
        <end position="36"/>
    </location>
</feature>
<feature type="compositionally biased region" description="Basic and acidic residues" evidence="1">
    <location>
        <begin position="1"/>
        <end position="20"/>
    </location>
</feature>
<feature type="compositionally biased region" description="Basic and acidic residues" evidence="1">
    <location>
        <begin position="86"/>
        <end position="95"/>
    </location>
</feature>
<organism evidence="2 3">
    <name type="scientific">Phrynocephalus forsythii</name>
    <dbReference type="NCBI Taxonomy" id="171643"/>
    <lineage>
        <taxon>Eukaryota</taxon>
        <taxon>Metazoa</taxon>
        <taxon>Chordata</taxon>
        <taxon>Craniata</taxon>
        <taxon>Vertebrata</taxon>
        <taxon>Euteleostomi</taxon>
        <taxon>Lepidosauria</taxon>
        <taxon>Squamata</taxon>
        <taxon>Bifurcata</taxon>
        <taxon>Unidentata</taxon>
        <taxon>Episquamata</taxon>
        <taxon>Toxicofera</taxon>
        <taxon>Iguania</taxon>
        <taxon>Acrodonta</taxon>
        <taxon>Agamidae</taxon>
        <taxon>Agaminae</taxon>
        <taxon>Phrynocephalus</taxon>
    </lineage>
</organism>
<feature type="region of interest" description="Disordered" evidence="1">
    <location>
        <begin position="68"/>
        <end position="95"/>
    </location>
</feature>
<dbReference type="Proteomes" id="UP001142489">
    <property type="component" value="Unassembled WGS sequence"/>
</dbReference>
<evidence type="ECO:0000313" key="3">
    <source>
        <dbReference type="Proteomes" id="UP001142489"/>
    </source>
</evidence>
<evidence type="ECO:0000313" key="2">
    <source>
        <dbReference type="EMBL" id="KAJ7305246.1"/>
    </source>
</evidence>